<evidence type="ECO:0000256" key="8">
    <source>
        <dbReference type="SAM" id="Phobius"/>
    </source>
</evidence>
<dbReference type="GO" id="GO:0016780">
    <property type="term" value="F:phosphotransferase activity, for other substituted phosphate groups"/>
    <property type="evidence" value="ECO:0007669"/>
    <property type="project" value="TreeGrafter"/>
</dbReference>
<evidence type="ECO:0000256" key="7">
    <source>
        <dbReference type="ARBA" id="ARBA00023169"/>
    </source>
</evidence>
<feature type="transmembrane region" description="Helical" evidence="8">
    <location>
        <begin position="32"/>
        <end position="55"/>
    </location>
</feature>
<keyword evidence="6 8" id="KW-0472">Membrane</keyword>
<feature type="transmembrane region" description="Helical" evidence="8">
    <location>
        <begin position="94"/>
        <end position="113"/>
    </location>
</feature>
<dbReference type="Pfam" id="PF02397">
    <property type="entry name" value="Bac_transf"/>
    <property type="match status" value="1"/>
</dbReference>
<proteinExistence type="inferred from homology"/>
<dbReference type="GO" id="GO:0016020">
    <property type="term" value="C:membrane"/>
    <property type="evidence" value="ECO:0007669"/>
    <property type="project" value="UniProtKB-SubCell"/>
</dbReference>
<accession>A0A147J4Q6</accession>
<dbReference type="RefSeq" id="WP_058718091.1">
    <property type="nucleotide sequence ID" value="NZ_LDTC01000163.1"/>
</dbReference>
<feature type="transmembrane region" description="Helical" evidence="8">
    <location>
        <begin position="7"/>
        <end position="26"/>
    </location>
</feature>
<feature type="domain" description="Bacterial sugar transferase" evidence="9">
    <location>
        <begin position="221"/>
        <end position="409"/>
    </location>
</feature>
<gene>
    <name evidence="10" type="ORF">NS258_16395</name>
</gene>
<protein>
    <recommendedName>
        <fullName evidence="9">Bacterial sugar transferase domain-containing protein</fullName>
    </recommendedName>
</protein>
<evidence type="ECO:0000313" key="11">
    <source>
        <dbReference type="Proteomes" id="UP000074410"/>
    </source>
</evidence>
<dbReference type="PANTHER" id="PTHR30576">
    <property type="entry name" value="COLANIC BIOSYNTHESIS UDP-GLUCOSE LIPID CARRIER TRANSFERASE"/>
    <property type="match status" value="1"/>
</dbReference>
<dbReference type="PATRIC" id="fig|33051.5.peg.962"/>
<keyword evidence="3" id="KW-0808">Transferase</keyword>
<comment type="caution">
    <text evidence="10">The sequence shown here is derived from an EMBL/GenBank/DDBJ whole genome shotgun (WGS) entry which is preliminary data.</text>
</comment>
<evidence type="ECO:0000256" key="2">
    <source>
        <dbReference type="ARBA" id="ARBA00006464"/>
    </source>
</evidence>
<comment type="similarity">
    <text evidence="2">Belongs to the bacterial sugar transferase family.</text>
</comment>
<dbReference type="NCBIfam" id="TIGR03025">
    <property type="entry name" value="EPS_sugtrans"/>
    <property type="match status" value="1"/>
</dbReference>
<dbReference type="EMBL" id="LDTC01000163">
    <property type="protein sequence ID" value="KTW07666.1"/>
    <property type="molecule type" value="Genomic_DNA"/>
</dbReference>
<keyword evidence="4 8" id="KW-0812">Transmembrane</keyword>
<comment type="subcellular location">
    <subcellularLocation>
        <location evidence="1">Membrane</location>
        <topology evidence="1">Multi-pass membrane protein</topology>
    </subcellularLocation>
</comment>
<evidence type="ECO:0000256" key="6">
    <source>
        <dbReference type="ARBA" id="ARBA00023136"/>
    </source>
</evidence>
<dbReference type="InterPro" id="IPR003362">
    <property type="entry name" value="Bact_transf"/>
</dbReference>
<dbReference type="AlphaFoldDB" id="A0A147J4Q6"/>
<feature type="transmembrane region" description="Helical" evidence="8">
    <location>
        <begin position="67"/>
        <end position="88"/>
    </location>
</feature>
<keyword evidence="7" id="KW-0270">Exopolysaccharide synthesis</keyword>
<dbReference type="GO" id="GO:0000271">
    <property type="term" value="P:polysaccharide biosynthetic process"/>
    <property type="evidence" value="ECO:0007669"/>
    <property type="project" value="UniProtKB-KW"/>
</dbReference>
<dbReference type="InterPro" id="IPR017475">
    <property type="entry name" value="EPS_sugar_tfrase"/>
</dbReference>
<keyword evidence="5 8" id="KW-1133">Transmembrane helix</keyword>
<evidence type="ECO:0000256" key="5">
    <source>
        <dbReference type="ARBA" id="ARBA00022989"/>
    </source>
</evidence>
<dbReference type="Proteomes" id="UP000074410">
    <property type="component" value="Unassembled WGS sequence"/>
</dbReference>
<feature type="transmembrane region" description="Helical" evidence="8">
    <location>
        <begin position="223"/>
        <end position="247"/>
    </location>
</feature>
<evidence type="ECO:0000256" key="1">
    <source>
        <dbReference type="ARBA" id="ARBA00004141"/>
    </source>
</evidence>
<sequence length="415" mass="46736">MLKRVRYQVLMGLLIGVAVPVLLRQLLFDEPFYVYTQMATILGGSIAIILGYICYRRMILFPGISSGGYVITSTTITFSLLIAIMFVLRLDYSRAQLFGCYIISTGVLLFIHLKFERSKEFHFAYVPGGIADDLRTIPGVQWHRIVAPDAALGKVGAVVVDLHSDHDPEWESAIAKWVLAGIPVYDARPAKEQLTGKVQINHLYENTLGSLNPNNVLLKIKSVIDFLVCAVALIVFLPLMLVIAVAIRADSPGPAIFKQKRIGFRAKVFTVYKFRTMRVVEVGHDADALRQSAMTQDDDVRITKIGKFLRKSRIDEIPQLLNIVKGEMSLIGPRPEALSLSEWYEKKIPFYHYRHIIKPGLTGWAQVNQGHVTDVNDVREKLNLDFYYVKNYSIWLDILIILRTVAIMVTGTGAK</sequence>
<dbReference type="PANTHER" id="PTHR30576:SF0">
    <property type="entry name" value="UNDECAPRENYL-PHOSPHATE N-ACETYLGALACTOSAMINYL 1-PHOSPHATE TRANSFERASE-RELATED"/>
    <property type="match status" value="1"/>
</dbReference>
<name>A0A147J4Q6_9SPHN</name>
<evidence type="ECO:0000313" key="10">
    <source>
        <dbReference type="EMBL" id="KTW07666.1"/>
    </source>
</evidence>
<organism evidence="10 11">
    <name type="scientific">Sphingomonas sanguinis</name>
    <dbReference type="NCBI Taxonomy" id="33051"/>
    <lineage>
        <taxon>Bacteria</taxon>
        <taxon>Pseudomonadati</taxon>
        <taxon>Pseudomonadota</taxon>
        <taxon>Alphaproteobacteria</taxon>
        <taxon>Sphingomonadales</taxon>
        <taxon>Sphingomonadaceae</taxon>
        <taxon>Sphingomonas</taxon>
    </lineage>
</organism>
<reference evidence="10 11" key="1">
    <citation type="journal article" date="2016" name="Front. Microbiol.">
        <title>Genomic Resource of Rice Seed Associated Bacteria.</title>
        <authorList>
            <person name="Midha S."/>
            <person name="Bansal K."/>
            <person name="Sharma S."/>
            <person name="Kumar N."/>
            <person name="Patil P.P."/>
            <person name="Chaudhry V."/>
            <person name="Patil P.B."/>
        </authorList>
    </citation>
    <scope>NUCLEOTIDE SEQUENCE [LARGE SCALE GENOMIC DNA]</scope>
    <source>
        <strain evidence="10 11">NS258</strain>
    </source>
</reference>
<evidence type="ECO:0000259" key="9">
    <source>
        <dbReference type="Pfam" id="PF02397"/>
    </source>
</evidence>
<evidence type="ECO:0000256" key="4">
    <source>
        <dbReference type="ARBA" id="ARBA00022692"/>
    </source>
</evidence>
<evidence type="ECO:0000256" key="3">
    <source>
        <dbReference type="ARBA" id="ARBA00022679"/>
    </source>
</evidence>